<keyword evidence="2" id="KW-1185">Reference proteome</keyword>
<evidence type="ECO:0000313" key="2">
    <source>
        <dbReference type="Proteomes" id="UP000607653"/>
    </source>
</evidence>
<dbReference type="EMBL" id="DUZY01000006">
    <property type="protein sequence ID" value="DAD43311.1"/>
    <property type="molecule type" value="Genomic_DNA"/>
</dbReference>
<evidence type="ECO:0000313" key="1">
    <source>
        <dbReference type="EMBL" id="DAD43311.1"/>
    </source>
</evidence>
<dbReference type="Proteomes" id="UP000607653">
    <property type="component" value="Unassembled WGS sequence"/>
</dbReference>
<sequence length="53" mass="6432">MYVWLRYSDTHLRSNIKRGNISTEEEEFIIRLHRFLGNRCMIFSPPPPFTQPH</sequence>
<reference evidence="1 2" key="1">
    <citation type="journal article" date="2020" name="Mol. Biol. Evol.">
        <title>Distinct Expression and Methylation Patterns for Genes with Different Fates following a Single Whole-Genome Duplication in Flowering Plants.</title>
        <authorList>
            <person name="Shi T."/>
            <person name="Rahmani R.S."/>
            <person name="Gugger P.F."/>
            <person name="Wang M."/>
            <person name="Li H."/>
            <person name="Zhang Y."/>
            <person name="Li Z."/>
            <person name="Wang Q."/>
            <person name="Van de Peer Y."/>
            <person name="Marchal K."/>
            <person name="Chen J."/>
        </authorList>
    </citation>
    <scope>NUCLEOTIDE SEQUENCE [LARGE SCALE GENOMIC DNA]</scope>
    <source>
        <tissue evidence="1">Leaf</tissue>
    </source>
</reference>
<accession>A0A822ZI22</accession>
<gene>
    <name evidence="1" type="ORF">HUJ06_001541</name>
</gene>
<dbReference type="AlphaFoldDB" id="A0A822ZI22"/>
<name>A0A822ZI22_NELNU</name>
<protein>
    <submittedName>
        <fullName evidence="1">Uncharacterized protein</fullName>
    </submittedName>
</protein>
<proteinExistence type="predicted"/>
<comment type="caution">
    <text evidence="1">The sequence shown here is derived from an EMBL/GenBank/DDBJ whole genome shotgun (WGS) entry which is preliminary data.</text>
</comment>
<organism evidence="1 2">
    <name type="scientific">Nelumbo nucifera</name>
    <name type="common">Sacred lotus</name>
    <dbReference type="NCBI Taxonomy" id="4432"/>
    <lineage>
        <taxon>Eukaryota</taxon>
        <taxon>Viridiplantae</taxon>
        <taxon>Streptophyta</taxon>
        <taxon>Embryophyta</taxon>
        <taxon>Tracheophyta</taxon>
        <taxon>Spermatophyta</taxon>
        <taxon>Magnoliopsida</taxon>
        <taxon>Proteales</taxon>
        <taxon>Nelumbonaceae</taxon>
        <taxon>Nelumbo</taxon>
    </lineage>
</organism>